<sequence>MKGKMKSCRKDGGVVPKDDSPKDVYAGAESNVRKEADERKDGGRVKKKAKEMGAVDGKKSKMRLDRPGRKAGGRVGADSSPLSSAAKTTGASDKEGD</sequence>
<evidence type="ECO:0000256" key="1">
    <source>
        <dbReference type="SAM" id="MobiDB-lite"/>
    </source>
</evidence>
<name>A0A1C3VR98_9HYPH</name>
<dbReference type="RefSeq" id="WP_092573981.1">
    <property type="nucleotide sequence ID" value="NZ_FMAF01000006.1"/>
</dbReference>
<evidence type="ECO:0000313" key="3">
    <source>
        <dbReference type="Proteomes" id="UP000199205"/>
    </source>
</evidence>
<organism evidence="2 3">
    <name type="scientific">Rhizobium lusitanum</name>
    <dbReference type="NCBI Taxonomy" id="293958"/>
    <lineage>
        <taxon>Bacteria</taxon>
        <taxon>Pseudomonadati</taxon>
        <taxon>Pseudomonadota</taxon>
        <taxon>Alphaproteobacteria</taxon>
        <taxon>Hyphomicrobiales</taxon>
        <taxon>Rhizobiaceae</taxon>
        <taxon>Rhizobium/Agrobacterium group</taxon>
        <taxon>Rhizobium</taxon>
    </lineage>
</organism>
<dbReference type="AlphaFoldDB" id="A0A1C3VR98"/>
<proteinExistence type="predicted"/>
<feature type="compositionally biased region" description="Basic and acidic residues" evidence="1">
    <location>
        <begin position="31"/>
        <end position="68"/>
    </location>
</feature>
<feature type="compositionally biased region" description="Polar residues" evidence="1">
    <location>
        <begin position="80"/>
        <end position="91"/>
    </location>
</feature>
<feature type="region of interest" description="Disordered" evidence="1">
    <location>
        <begin position="1"/>
        <end position="97"/>
    </location>
</feature>
<reference evidence="2 3" key="1">
    <citation type="submission" date="2016-08" db="EMBL/GenBank/DDBJ databases">
        <authorList>
            <person name="Seilhamer J.J."/>
        </authorList>
    </citation>
    <scope>NUCLEOTIDE SEQUENCE [LARGE SCALE GENOMIC DNA]</scope>
    <source>
        <strain evidence="2 3">P1-7</strain>
    </source>
</reference>
<feature type="compositionally biased region" description="Basic and acidic residues" evidence="1">
    <location>
        <begin position="8"/>
        <end position="22"/>
    </location>
</feature>
<protein>
    <submittedName>
        <fullName evidence="2">Uncharacterized protein</fullName>
    </submittedName>
</protein>
<gene>
    <name evidence="2" type="ORF">GA0061101_10690</name>
</gene>
<evidence type="ECO:0000313" key="2">
    <source>
        <dbReference type="EMBL" id="SCB30311.1"/>
    </source>
</evidence>
<dbReference type="Proteomes" id="UP000199205">
    <property type="component" value="Unassembled WGS sequence"/>
</dbReference>
<accession>A0A1C3VR98</accession>
<dbReference type="EMBL" id="FMAF01000006">
    <property type="protein sequence ID" value="SCB30311.1"/>
    <property type="molecule type" value="Genomic_DNA"/>
</dbReference>